<proteinExistence type="predicted"/>
<comment type="caution">
    <text evidence="2">The sequence shown here is derived from an EMBL/GenBank/DDBJ whole genome shotgun (WGS) entry which is preliminary data.</text>
</comment>
<evidence type="ECO:0000256" key="1">
    <source>
        <dbReference type="SAM" id="Phobius"/>
    </source>
</evidence>
<reference evidence="2" key="1">
    <citation type="journal article" date="2023" name="G3 (Bethesda)">
        <title>Whole genome assemblies of Zophobas morio and Tenebrio molitor.</title>
        <authorList>
            <person name="Kaur S."/>
            <person name="Stinson S.A."/>
            <person name="diCenzo G.C."/>
        </authorList>
    </citation>
    <scope>NUCLEOTIDE SEQUENCE</scope>
    <source>
        <strain evidence="2">QUZm001</strain>
    </source>
</reference>
<protein>
    <submittedName>
        <fullName evidence="2">Uncharacterized protein</fullName>
    </submittedName>
</protein>
<organism evidence="2 3">
    <name type="scientific">Zophobas morio</name>
    <dbReference type="NCBI Taxonomy" id="2755281"/>
    <lineage>
        <taxon>Eukaryota</taxon>
        <taxon>Metazoa</taxon>
        <taxon>Ecdysozoa</taxon>
        <taxon>Arthropoda</taxon>
        <taxon>Hexapoda</taxon>
        <taxon>Insecta</taxon>
        <taxon>Pterygota</taxon>
        <taxon>Neoptera</taxon>
        <taxon>Endopterygota</taxon>
        <taxon>Coleoptera</taxon>
        <taxon>Polyphaga</taxon>
        <taxon>Cucujiformia</taxon>
        <taxon>Tenebrionidae</taxon>
        <taxon>Zophobas</taxon>
    </lineage>
</organism>
<dbReference type="EMBL" id="JALNTZ010000002">
    <property type="protein sequence ID" value="KAJ3662972.1"/>
    <property type="molecule type" value="Genomic_DNA"/>
</dbReference>
<keyword evidence="1" id="KW-0472">Membrane</keyword>
<dbReference type="InterPro" id="IPR027417">
    <property type="entry name" value="P-loop_NTPase"/>
</dbReference>
<dbReference type="SUPFAM" id="SSF52540">
    <property type="entry name" value="P-loop containing nucleoside triphosphate hydrolases"/>
    <property type="match status" value="1"/>
</dbReference>
<dbReference type="AlphaFoldDB" id="A0AA38ITH5"/>
<dbReference type="Gene3D" id="3.40.50.300">
    <property type="entry name" value="P-loop containing nucleotide triphosphate hydrolases"/>
    <property type="match status" value="1"/>
</dbReference>
<keyword evidence="1" id="KW-0812">Transmembrane</keyword>
<name>A0AA38ITH5_9CUCU</name>
<keyword evidence="3" id="KW-1185">Reference proteome</keyword>
<evidence type="ECO:0000313" key="2">
    <source>
        <dbReference type="EMBL" id="KAJ3662972.1"/>
    </source>
</evidence>
<evidence type="ECO:0000313" key="3">
    <source>
        <dbReference type="Proteomes" id="UP001168821"/>
    </source>
</evidence>
<sequence length="277" mass="31487">MHETEKGRKPWSKKLKKERYEARDPSIIGTGHVFTFLLLISTFVIYDVIVITNLQDETSTDFQALKSELEMSVHCQPEPVAVILENLNKIQKNEQTIGIVNFIGSTGVGKTFIANIIKRHFSLFYESTGSLKTKLQHDIWSTIRGSLARYNLVVFDDLTVDDVDDLLVLIKGMPQDVATLVICIFNIQETDSFLNYNVNYDNIDLIESKFNSAEIKHDVAKFHEFSAGEVHDWIVNQLITKGVDAQYHTRIIESVFGGHNVKYHGLKGLNSKINLEL</sequence>
<accession>A0AA38ITH5</accession>
<keyword evidence="1" id="KW-1133">Transmembrane helix</keyword>
<feature type="transmembrane region" description="Helical" evidence="1">
    <location>
        <begin position="26"/>
        <end position="46"/>
    </location>
</feature>
<dbReference type="Proteomes" id="UP001168821">
    <property type="component" value="Unassembled WGS sequence"/>
</dbReference>
<gene>
    <name evidence="2" type="ORF">Zmor_007286</name>
</gene>